<accession>A0ABR7PCF2</accession>
<keyword evidence="1" id="KW-0805">Transcription regulation</keyword>
<dbReference type="Pfam" id="PF12833">
    <property type="entry name" value="HTH_18"/>
    <property type="match status" value="1"/>
</dbReference>
<dbReference type="PANTHER" id="PTHR43280:SF34">
    <property type="entry name" value="ARAC-FAMILY TRANSCRIPTIONAL REGULATOR"/>
    <property type="match status" value="1"/>
</dbReference>
<keyword evidence="2" id="KW-0238">DNA-binding</keyword>
<dbReference type="EMBL" id="JACRTP010000004">
    <property type="protein sequence ID" value="MBC8629105.1"/>
    <property type="molecule type" value="Genomic_DNA"/>
</dbReference>
<protein>
    <submittedName>
        <fullName evidence="5">Helix-turn-helix domain-containing protein</fullName>
    </submittedName>
</protein>
<comment type="caution">
    <text evidence="5">The sequence shown here is derived from an EMBL/GenBank/DDBJ whole genome shotgun (WGS) entry which is preliminary data.</text>
</comment>
<dbReference type="Proteomes" id="UP000661649">
    <property type="component" value="Unassembled WGS sequence"/>
</dbReference>
<dbReference type="Gene3D" id="1.10.10.60">
    <property type="entry name" value="Homeodomain-like"/>
    <property type="match status" value="2"/>
</dbReference>
<dbReference type="RefSeq" id="WP_187558838.1">
    <property type="nucleotide sequence ID" value="NZ_JACRTP010000004.1"/>
</dbReference>
<evidence type="ECO:0000256" key="3">
    <source>
        <dbReference type="ARBA" id="ARBA00023163"/>
    </source>
</evidence>
<keyword evidence="6" id="KW-1185">Reference proteome</keyword>
<evidence type="ECO:0000259" key="4">
    <source>
        <dbReference type="PROSITE" id="PS01124"/>
    </source>
</evidence>
<keyword evidence="3" id="KW-0804">Transcription</keyword>
<gene>
    <name evidence="5" type="ORF">H8712_10865</name>
</gene>
<dbReference type="PROSITE" id="PS01124">
    <property type="entry name" value="HTH_ARAC_FAMILY_2"/>
    <property type="match status" value="1"/>
</dbReference>
<evidence type="ECO:0000313" key="6">
    <source>
        <dbReference type="Proteomes" id="UP000661649"/>
    </source>
</evidence>
<evidence type="ECO:0000313" key="5">
    <source>
        <dbReference type="EMBL" id="MBC8629105.1"/>
    </source>
</evidence>
<dbReference type="SUPFAM" id="SSF46689">
    <property type="entry name" value="Homeodomain-like"/>
    <property type="match status" value="2"/>
</dbReference>
<dbReference type="InterPro" id="IPR018060">
    <property type="entry name" value="HTH_AraC"/>
</dbReference>
<evidence type="ECO:0000256" key="1">
    <source>
        <dbReference type="ARBA" id="ARBA00023015"/>
    </source>
</evidence>
<dbReference type="PANTHER" id="PTHR43280">
    <property type="entry name" value="ARAC-FAMILY TRANSCRIPTIONAL REGULATOR"/>
    <property type="match status" value="1"/>
</dbReference>
<dbReference type="SMART" id="SM00342">
    <property type="entry name" value="HTH_ARAC"/>
    <property type="match status" value="1"/>
</dbReference>
<evidence type="ECO:0000256" key="2">
    <source>
        <dbReference type="ARBA" id="ARBA00023125"/>
    </source>
</evidence>
<organism evidence="5 6">
    <name type="scientific">Blautia stercoris</name>
    <dbReference type="NCBI Taxonomy" id="871664"/>
    <lineage>
        <taxon>Bacteria</taxon>
        <taxon>Bacillati</taxon>
        <taxon>Bacillota</taxon>
        <taxon>Clostridia</taxon>
        <taxon>Lachnospirales</taxon>
        <taxon>Lachnospiraceae</taxon>
        <taxon>Blautia</taxon>
    </lineage>
</organism>
<sequence length="422" mass="49810">MNIDYLAWHVSHELYTFVRRWSGELKPDNKPEIFCARKDLKDDYFSFSEFEDYMNQCLAGKFVSACPVVFSAGLKENQVAYAYLQAGDFYYLVGPVRFDSKVRLYYHIGEFEIPKSDFNAVFSSEFYFFCSNILLMCNLFRKEILTRDDIVYENCEEQIRDSEIMEEYSALIFERQELEEPHNPYEQEIRELTSIELGDIEMLKKSIGEDYLGKTGVLSKDELRNTKNLGIVVMTLASRAAIRGGLMPEISYSMSDVFIQKIEEMTDIVAIYTAIRQFEMEYAKLVAEIRKQDEKKSKEKQSIWVEASKEYIFKHLHEKIRVQEIADYLHLNSSYLSELFKQQESMTLTDFILQEKVKLTKNLLTYSPYSYIEIATYLGFSSQSHLGKVFKKYTDMTLRQYRERYGREQIQERRKAELISNE</sequence>
<feature type="domain" description="HTH araC/xylS-type" evidence="4">
    <location>
        <begin position="306"/>
        <end position="404"/>
    </location>
</feature>
<reference evidence="5 6" key="1">
    <citation type="submission" date="2020-08" db="EMBL/GenBank/DDBJ databases">
        <title>Genome public.</title>
        <authorList>
            <person name="Liu C."/>
            <person name="Sun Q."/>
        </authorList>
    </citation>
    <scope>NUCLEOTIDE SEQUENCE [LARGE SCALE GENOMIC DNA]</scope>
    <source>
        <strain evidence="5 6">3_YM_SP_D4_24.mj</strain>
    </source>
</reference>
<proteinExistence type="predicted"/>
<dbReference type="InterPro" id="IPR009057">
    <property type="entry name" value="Homeodomain-like_sf"/>
</dbReference>
<name>A0ABR7PCF2_9FIRM</name>